<evidence type="ECO:0000256" key="1">
    <source>
        <dbReference type="SAM" id="MobiDB-lite"/>
    </source>
</evidence>
<feature type="compositionally biased region" description="Basic residues" evidence="1">
    <location>
        <begin position="333"/>
        <end position="343"/>
    </location>
</feature>
<feature type="compositionally biased region" description="Basic and acidic residues" evidence="1">
    <location>
        <begin position="323"/>
        <end position="332"/>
    </location>
</feature>
<accession>A0ABN9R610</accession>
<protein>
    <submittedName>
        <fullName evidence="2">Uncharacterized protein</fullName>
    </submittedName>
</protein>
<gene>
    <name evidence="2" type="ORF">PCOR1329_LOCUS17898</name>
</gene>
<dbReference type="Proteomes" id="UP001189429">
    <property type="component" value="Unassembled WGS sequence"/>
</dbReference>
<keyword evidence="3" id="KW-1185">Reference proteome</keyword>
<evidence type="ECO:0000313" key="2">
    <source>
        <dbReference type="EMBL" id="CAK0814243.1"/>
    </source>
</evidence>
<evidence type="ECO:0000313" key="3">
    <source>
        <dbReference type="Proteomes" id="UP001189429"/>
    </source>
</evidence>
<reference evidence="2" key="1">
    <citation type="submission" date="2023-10" db="EMBL/GenBank/DDBJ databases">
        <authorList>
            <person name="Chen Y."/>
            <person name="Shah S."/>
            <person name="Dougan E. K."/>
            <person name="Thang M."/>
            <person name="Chan C."/>
        </authorList>
    </citation>
    <scope>NUCLEOTIDE SEQUENCE [LARGE SCALE GENOMIC DNA]</scope>
</reference>
<proteinExistence type="predicted"/>
<dbReference type="EMBL" id="CAUYUJ010005581">
    <property type="protein sequence ID" value="CAK0814243.1"/>
    <property type="molecule type" value="Genomic_DNA"/>
</dbReference>
<organism evidence="2 3">
    <name type="scientific">Prorocentrum cordatum</name>
    <dbReference type="NCBI Taxonomy" id="2364126"/>
    <lineage>
        <taxon>Eukaryota</taxon>
        <taxon>Sar</taxon>
        <taxon>Alveolata</taxon>
        <taxon>Dinophyceae</taxon>
        <taxon>Prorocentrales</taxon>
        <taxon>Prorocentraceae</taxon>
        <taxon>Prorocentrum</taxon>
    </lineage>
</organism>
<comment type="caution">
    <text evidence="2">The sequence shown here is derived from an EMBL/GenBank/DDBJ whole genome shotgun (WGS) entry which is preliminary data.</text>
</comment>
<name>A0ABN9R610_9DINO</name>
<feature type="non-terminal residue" evidence="2">
    <location>
        <position position="1"/>
    </location>
</feature>
<feature type="region of interest" description="Disordered" evidence="1">
    <location>
        <begin position="323"/>
        <end position="343"/>
    </location>
</feature>
<sequence length="343" mass="38956">ESRKRLTARASVMEAKLLKTSKFEYVQTFMGRVRSSIAEGTLNEDAMDALRKGKNHQSPQQVLWKGLDLDMEDEADGEFWQDQSAEFSQFDSRLKAAEKRLDFHDQLHTEAEKEKRIGHLSIRRKGPMDIPTFHSEVKKFQAAVDHSKDIRKLVSRQVVMRDEVLVEAWNSNTKGELKSALIDLVWEKSFKLLVLNCIGESAKHLGMPARVFHSSLYQMAEADSDALGRPQHIRHSFQGFDASEYEWDVRAAAEKDAEDDVVIARGSVERQGDDSKRMTILIAESIPFTKGAAKGSDLLPLFKDSMHNKVVLPFEIVTKIVDSGKKDKDKEKPKTKKKAKKDT</sequence>